<keyword evidence="2" id="KW-1185">Reference proteome</keyword>
<sequence>MEYASPRAVSGSAMRELLWADGCRWLVLADPYVGIGYTVGPGSRVMMVGLTMCFCAMAFLLPSTSNSTLASNASSEHEDEVLPDGPIIKVILREWDRRDFRESSDALANWLNARWRKSGYSLSLDTVYAVLRSNGRSAFRGLGDQSGGAFNR</sequence>
<comment type="caution">
    <text evidence="1">The sequence shown here is derived from an EMBL/GenBank/DDBJ whole genome shotgun (WGS) entry which is preliminary data.</text>
</comment>
<accession>A0A9P4HRA1</accession>
<dbReference type="OrthoDB" id="566138at2759"/>
<reference evidence="1" key="1">
    <citation type="journal article" date="2020" name="Stud. Mycol.">
        <title>101 Dothideomycetes genomes: a test case for predicting lifestyles and emergence of pathogens.</title>
        <authorList>
            <person name="Haridas S."/>
            <person name="Albert R."/>
            <person name="Binder M."/>
            <person name="Bloem J."/>
            <person name="Labutti K."/>
            <person name="Salamov A."/>
            <person name="Andreopoulos B."/>
            <person name="Baker S."/>
            <person name="Barry K."/>
            <person name="Bills G."/>
            <person name="Bluhm B."/>
            <person name="Cannon C."/>
            <person name="Castanera R."/>
            <person name="Culley D."/>
            <person name="Daum C."/>
            <person name="Ezra D."/>
            <person name="Gonzalez J."/>
            <person name="Henrissat B."/>
            <person name="Kuo A."/>
            <person name="Liang C."/>
            <person name="Lipzen A."/>
            <person name="Lutzoni F."/>
            <person name="Magnuson J."/>
            <person name="Mondo S."/>
            <person name="Nolan M."/>
            <person name="Ohm R."/>
            <person name="Pangilinan J."/>
            <person name="Park H.-J."/>
            <person name="Ramirez L."/>
            <person name="Alfaro M."/>
            <person name="Sun H."/>
            <person name="Tritt A."/>
            <person name="Yoshinaga Y."/>
            <person name="Zwiers L.-H."/>
            <person name="Turgeon B."/>
            <person name="Goodwin S."/>
            <person name="Spatafora J."/>
            <person name="Crous P."/>
            <person name="Grigoriev I."/>
        </authorList>
    </citation>
    <scope>NUCLEOTIDE SEQUENCE</scope>
    <source>
        <strain evidence="1">CBS 121410</strain>
    </source>
</reference>
<gene>
    <name evidence="1" type="ORF">K490DRAFT_58846</name>
</gene>
<protein>
    <submittedName>
        <fullName evidence="1">Uncharacterized protein</fullName>
    </submittedName>
</protein>
<dbReference type="AlphaFoldDB" id="A0A9P4HRA1"/>
<proteinExistence type="predicted"/>
<dbReference type="Proteomes" id="UP000799776">
    <property type="component" value="Unassembled WGS sequence"/>
</dbReference>
<evidence type="ECO:0000313" key="1">
    <source>
        <dbReference type="EMBL" id="KAF2085233.1"/>
    </source>
</evidence>
<evidence type="ECO:0000313" key="2">
    <source>
        <dbReference type="Proteomes" id="UP000799776"/>
    </source>
</evidence>
<name>A0A9P4HRA1_9PEZI</name>
<dbReference type="EMBL" id="ML978732">
    <property type="protein sequence ID" value="KAF2085233.1"/>
    <property type="molecule type" value="Genomic_DNA"/>
</dbReference>
<organism evidence="1 2">
    <name type="scientific">Saccharata proteae CBS 121410</name>
    <dbReference type="NCBI Taxonomy" id="1314787"/>
    <lineage>
        <taxon>Eukaryota</taxon>
        <taxon>Fungi</taxon>
        <taxon>Dikarya</taxon>
        <taxon>Ascomycota</taxon>
        <taxon>Pezizomycotina</taxon>
        <taxon>Dothideomycetes</taxon>
        <taxon>Dothideomycetes incertae sedis</taxon>
        <taxon>Botryosphaeriales</taxon>
        <taxon>Saccharataceae</taxon>
        <taxon>Saccharata</taxon>
    </lineage>
</organism>